<feature type="compositionally biased region" description="Polar residues" evidence="1">
    <location>
        <begin position="148"/>
        <end position="162"/>
    </location>
</feature>
<comment type="caution">
    <text evidence="2">The sequence shown here is derived from an EMBL/GenBank/DDBJ whole genome shotgun (WGS) entry which is preliminary data.</text>
</comment>
<feature type="compositionally biased region" description="Basic and acidic residues" evidence="1">
    <location>
        <begin position="134"/>
        <end position="144"/>
    </location>
</feature>
<feature type="compositionally biased region" description="Low complexity" evidence="1">
    <location>
        <begin position="181"/>
        <end position="200"/>
    </location>
</feature>
<evidence type="ECO:0000313" key="3">
    <source>
        <dbReference type="Proteomes" id="UP001642540"/>
    </source>
</evidence>
<gene>
    <name evidence="2" type="ORF">ODALV1_LOCUS23686</name>
</gene>
<feature type="region of interest" description="Disordered" evidence="1">
    <location>
        <begin position="110"/>
        <end position="244"/>
    </location>
</feature>
<protein>
    <submittedName>
        <fullName evidence="2">Uncharacterized protein</fullName>
    </submittedName>
</protein>
<accession>A0ABP1RLR8</accession>
<dbReference type="Proteomes" id="UP001642540">
    <property type="component" value="Unassembled WGS sequence"/>
</dbReference>
<reference evidence="2 3" key="1">
    <citation type="submission" date="2024-08" db="EMBL/GenBank/DDBJ databases">
        <authorList>
            <person name="Cucini C."/>
            <person name="Frati F."/>
        </authorList>
    </citation>
    <scope>NUCLEOTIDE SEQUENCE [LARGE SCALE GENOMIC DNA]</scope>
</reference>
<dbReference type="EMBL" id="CAXLJM020000081">
    <property type="protein sequence ID" value="CAL8130348.1"/>
    <property type="molecule type" value="Genomic_DNA"/>
</dbReference>
<sequence length="244" mass="27015">MASSWINPASARNDERRGSRSHLHDFFCESSNKHNTAMYRLIKKIDELQLSVSSVENITLSDATIQGAQEALLDLKRDGVITMLKDQAGCVNSTPPQKKKIPALRRKFQQLQQERVKTSSPKCATNEAVTRKSTRPEKLSEVYKPKSQAETSNQTLFQTPTSKETDKMIKPATSKQQSSADTDISLHASSSSDSSETSDSGANENNISASSTTEELQKELDKVKLGQKKRDAVQPKHPEPVERG</sequence>
<feature type="compositionally biased region" description="Polar residues" evidence="1">
    <location>
        <begin position="201"/>
        <end position="214"/>
    </location>
</feature>
<feature type="compositionally biased region" description="Polar residues" evidence="1">
    <location>
        <begin position="110"/>
        <end position="123"/>
    </location>
</feature>
<feature type="compositionally biased region" description="Basic and acidic residues" evidence="1">
    <location>
        <begin position="215"/>
        <end position="244"/>
    </location>
</feature>
<proteinExistence type="predicted"/>
<feature type="region of interest" description="Disordered" evidence="1">
    <location>
        <begin position="1"/>
        <end position="20"/>
    </location>
</feature>
<evidence type="ECO:0000256" key="1">
    <source>
        <dbReference type="SAM" id="MobiDB-lite"/>
    </source>
</evidence>
<name>A0ABP1RLR8_9HEXA</name>
<keyword evidence="3" id="KW-1185">Reference proteome</keyword>
<evidence type="ECO:0000313" key="2">
    <source>
        <dbReference type="EMBL" id="CAL8130348.1"/>
    </source>
</evidence>
<organism evidence="2 3">
    <name type="scientific">Orchesella dallaii</name>
    <dbReference type="NCBI Taxonomy" id="48710"/>
    <lineage>
        <taxon>Eukaryota</taxon>
        <taxon>Metazoa</taxon>
        <taxon>Ecdysozoa</taxon>
        <taxon>Arthropoda</taxon>
        <taxon>Hexapoda</taxon>
        <taxon>Collembola</taxon>
        <taxon>Entomobryomorpha</taxon>
        <taxon>Entomobryoidea</taxon>
        <taxon>Orchesellidae</taxon>
        <taxon>Orchesellinae</taxon>
        <taxon>Orchesella</taxon>
    </lineage>
</organism>